<sequence length="67" mass="7786">MSGNQLLTKITRLEQAIALLKLEAYASLKKSVRRSLPYPETAITRAAKQTRQDRWRELYAKNVARIR</sequence>
<proteinExistence type="predicted"/>
<accession>A0A1F7UQR5</accession>
<reference evidence="1 2" key="1">
    <citation type="journal article" date="2016" name="Nat. Commun.">
        <title>Thousands of microbial genomes shed light on interconnected biogeochemical processes in an aquifer system.</title>
        <authorList>
            <person name="Anantharaman K."/>
            <person name="Brown C.T."/>
            <person name="Hug L.A."/>
            <person name="Sharon I."/>
            <person name="Castelle C.J."/>
            <person name="Probst A.J."/>
            <person name="Thomas B.C."/>
            <person name="Singh A."/>
            <person name="Wilkins M.J."/>
            <person name="Karaoz U."/>
            <person name="Brodie E.L."/>
            <person name="Williams K.H."/>
            <person name="Hubbard S.S."/>
            <person name="Banfield J.F."/>
        </authorList>
    </citation>
    <scope>NUCLEOTIDE SEQUENCE [LARGE SCALE GENOMIC DNA]</scope>
</reference>
<name>A0A1F7UQR5_9BACT</name>
<dbReference type="EMBL" id="MGEK01000040">
    <property type="protein sequence ID" value="OGL80038.1"/>
    <property type="molecule type" value="Genomic_DNA"/>
</dbReference>
<evidence type="ECO:0000313" key="2">
    <source>
        <dbReference type="Proteomes" id="UP000176846"/>
    </source>
</evidence>
<gene>
    <name evidence="1" type="ORF">A2936_00485</name>
</gene>
<organism evidence="1 2">
    <name type="scientific">Candidatus Uhrbacteria bacterium RIFCSPLOWO2_01_FULL_47_25</name>
    <dbReference type="NCBI Taxonomy" id="1802402"/>
    <lineage>
        <taxon>Bacteria</taxon>
        <taxon>Candidatus Uhriibacteriota</taxon>
    </lineage>
</organism>
<comment type="caution">
    <text evidence="1">The sequence shown here is derived from an EMBL/GenBank/DDBJ whole genome shotgun (WGS) entry which is preliminary data.</text>
</comment>
<dbReference type="Proteomes" id="UP000176846">
    <property type="component" value="Unassembled WGS sequence"/>
</dbReference>
<dbReference type="AlphaFoldDB" id="A0A1F7UQR5"/>
<protein>
    <submittedName>
        <fullName evidence="1">Uncharacterized protein</fullName>
    </submittedName>
</protein>
<evidence type="ECO:0000313" key="1">
    <source>
        <dbReference type="EMBL" id="OGL80038.1"/>
    </source>
</evidence>